<evidence type="ECO:0000256" key="7">
    <source>
        <dbReference type="ARBA" id="ARBA00047848"/>
    </source>
</evidence>
<dbReference type="RefSeq" id="XP_033598320.1">
    <property type="nucleotide sequence ID" value="XM_033749983.1"/>
</dbReference>
<evidence type="ECO:0000256" key="5">
    <source>
        <dbReference type="ARBA" id="ARBA00023222"/>
    </source>
</evidence>
<evidence type="ECO:0000256" key="8">
    <source>
        <dbReference type="SAM" id="MobiDB-lite"/>
    </source>
</evidence>
<keyword evidence="12" id="KW-1185">Reference proteome</keyword>
<reference evidence="11" key="1">
    <citation type="journal article" date="2020" name="Stud. Mycol.">
        <title>101 Dothideomycetes genomes: a test case for predicting lifestyles and emergence of pathogens.</title>
        <authorList>
            <person name="Haridas S."/>
            <person name="Albert R."/>
            <person name="Binder M."/>
            <person name="Bloem J."/>
            <person name="Labutti K."/>
            <person name="Salamov A."/>
            <person name="Andreopoulos B."/>
            <person name="Baker S."/>
            <person name="Barry K."/>
            <person name="Bills G."/>
            <person name="Bluhm B."/>
            <person name="Cannon C."/>
            <person name="Castanera R."/>
            <person name="Culley D."/>
            <person name="Daum C."/>
            <person name="Ezra D."/>
            <person name="Gonzalez J."/>
            <person name="Henrissat B."/>
            <person name="Kuo A."/>
            <person name="Liang C."/>
            <person name="Lipzen A."/>
            <person name="Lutzoni F."/>
            <person name="Magnuson J."/>
            <person name="Mondo S."/>
            <person name="Nolan M."/>
            <person name="Ohm R."/>
            <person name="Pangilinan J."/>
            <person name="Park H.-J."/>
            <person name="Ramirez L."/>
            <person name="Alfaro M."/>
            <person name="Sun H."/>
            <person name="Tritt A."/>
            <person name="Yoshinaga Y."/>
            <person name="Zwiers L.-H."/>
            <person name="Turgeon B."/>
            <person name="Goodwin S."/>
            <person name="Spatafora J."/>
            <person name="Crous P."/>
            <person name="Grigoriev I."/>
        </authorList>
    </citation>
    <scope>NUCLEOTIDE SEQUENCE</scope>
    <source>
        <strain evidence="11">CBS 121739</strain>
    </source>
</reference>
<dbReference type="GO" id="GO:0009094">
    <property type="term" value="P:L-phenylalanine biosynthetic process"/>
    <property type="evidence" value="ECO:0007669"/>
    <property type="project" value="UniProtKB-UniPathway"/>
</dbReference>
<evidence type="ECO:0000256" key="6">
    <source>
        <dbReference type="ARBA" id="ARBA00023239"/>
    </source>
</evidence>
<evidence type="ECO:0000313" key="12">
    <source>
        <dbReference type="Proteomes" id="UP000799437"/>
    </source>
</evidence>
<dbReference type="InterPro" id="IPR001086">
    <property type="entry name" value="Preph_deHydtase"/>
</dbReference>
<dbReference type="Gene3D" id="3.30.70.260">
    <property type="match status" value="1"/>
</dbReference>
<gene>
    <name evidence="11" type="ORF">EJ05DRAFT_80576</name>
</gene>
<dbReference type="InterPro" id="IPR045865">
    <property type="entry name" value="ACT-like_dom_sf"/>
</dbReference>
<evidence type="ECO:0000256" key="3">
    <source>
        <dbReference type="ARBA" id="ARBA00022605"/>
    </source>
</evidence>
<comment type="pathway">
    <text evidence="1">Amino-acid biosynthesis; L-phenylalanine biosynthesis; phenylpyruvate from prephenate: step 1/1.</text>
</comment>
<evidence type="ECO:0000259" key="9">
    <source>
        <dbReference type="PROSITE" id="PS51171"/>
    </source>
</evidence>
<dbReference type="SUPFAM" id="SSF55021">
    <property type="entry name" value="ACT-like"/>
    <property type="match status" value="1"/>
</dbReference>
<dbReference type="AlphaFoldDB" id="A0A6A6W163"/>
<name>A0A6A6W163_9PEZI</name>
<dbReference type="CDD" id="cd13532">
    <property type="entry name" value="PBP2_PDT_like"/>
    <property type="match status" value="1"/>
</dbReference>
<keyword evidence="6" id="KW-0456">Lyase</keyword>
<organism evidence="11 12">
    <name type="scientific">Pseudovirgaria hyperparasitica</name>
    <dbReference type="NCBI Taxonomy" id="470096"/>
    <lineage>
        <taxon>Eukaryota</taxon>
        <taxon>Fungi</taxon>
        <taxon>Dikarya</taxon>
        <taxon>Ascomycota</taxon>
        <taxon>Pezizomycotina</taxon>
        <taxon>Dothideomycetes</taxon>
        <taxon>Dothideomycetes incertae sedis</taxon>
        <taxon>Acrospermales</taxon>
        <taxon>Acrospermaceae</taxon>
        <taxon>Pseudovirgaria</taxon>
    </lineage>
</organism>
<dbReference type="FunFam" id="3.40.190.10:FF:000034">
    <property type="entry name" value="Chorismate mutase/prephenate dehydratase"/>
    <property type="match status" value="1"/>
</dbReference>
<dbReference type="Pfam" id="PF00800">
    <property type="entry name" value="PDT"/>
    <property type="match status" value="2"/>
</dbReference>
<dbReference type="InterPro" id="IPR008242">
    <property type="entry name" value="Chor_mutase/pphenate_deHydtase"/>
</dbReference>
<dbReference type="InterPro" id="IPR002912">
    <property type="entry name" value="ACT_dom"/>
</dbReference>
<dbReference type="EC" id="4.2.1.51" evidence="2"/>
<dbReference type="UniPathway" id="UPA00121">
    <property type="reaction ID" value="UER00345"/>
</dbReference>
<evidence type="ECO:0000256" key="2">
    <source>
        <dbReference type="ARBA" id="ARBA00013147"/>
    </source>
</evidence>
<dbReference type="FunFam" id="3.40.190.10:FF:000228">
    <property type="entry name" value="Chorismate mutase/prephenate dehydratase"/>
    <property type="match status" value="1"/>
</dbReference>
<evidence type="ECO:0000256" key="1">
    <source>
        <dbReference type="ARBA" id="ARBA00004741"/>
    </source>
</evidence>
<dbReference type="PANTHER" id="PTHR21022">
    <property type="entry name" value="PREPHENATE DEHYDRATASE P PROTEIN"/>
    <property type="match status" value="1"/>
</dbReference>
<accession>A0A6A6W163</accession>
<dbReference type="PROSITE" id="PS51171">
    <property type="entry name" value="PREPHENATE_DEHYDR_3"/>
    <property type="match status" value="1"/>
</dbReference>
<evidence type="ECO:0000313" key="11">
    <source>
        <dbReference type="EMBL" id="KAF2755869.1"/>
    </source>
</evidence>
<feature type="domain" description="ACT" evidence="10">
    <location>
        <begin position="257"/>
        <end position="335"/>
    </location>
</feature>
<evidence type="ECO:0000256" key="4">
    <source>
        <dbReference type="ARBA" id="ARBA00023141"/>
    </source>
</evidence>
<keyword evidence="3" id="KW-0028">Amino-acid biosynthesis</keyword>
<dbReference type="CDD" id="cd04905">
    <property type="entry name" value="ACT_CM-PDT"/>
    <property type="match status" value="1"/>
</dbReference>
<proteinExistence type="predicted"/>
<dbReference type="SUPFAM" id="SSF53850">
    <property type="entry name" value="Periplasmic binding protein-like II"/>
    <property type="match status" value="1"/>
</dbReference>
<dbReference type="GO" id="GO:0004664">
    <property type="term" value="F:prephenate dehydratase activity"/>
    <property type="evidence" value="ECO:0007669"/>
    <property type="project" value="UniProtKB-EC"/>
</dbReference>
<feature type="region of interest" description="Disordered" evidence="8">
    <location>
        <begin position="109"/>
        <end position="133"/>
    </location>
</feature>
<dbReference type="PROSITE" id="PS51671">
    <property type="entry name" value="ACT"/>
    <property type="match status" value="1"/>
</dbReference>
<dbReference type="PANTHER" id="PTHR21022:SF19">
    <property type="entry name" value="PREPHENATE DEHYDRATASE-RELATED"/>
    <property type="match status" value="1"/>
</dbReference>
<feature type="domain" description="Prephenate dehydratase" evidence="9">
    <location>
        <begin position="7"/>
        <end position="230"/>
    </location>
</feature>
<keyword evidence="5" id="KW-0584">Phenylalanine biosynthesis</keyword>
<dbReference type="PIRSF" id="PIRSF001500">
    <property type="entry name" value="Chor_mut_pdt_Ppr"/>
    <property type="match status" value="1"/>
</dbReference>
<comment type="catalytic activity">
    <reaction evidence="7">
        <text>prephenate + H(+) = 3-phenylpyruvate + CO2 + H2O</text>
        <dbReference type="Rhea" id="RHEA:21648"/>
        <dbReference type="ChEBI" id="CHEBI:15377"/>
        <dbReference type="ChEBI" id="CHEBI:15378"/>
        <dbReference type="ChEBI" id="CHEBI:16526"/>
        <dbReference type="ChEBI" id="CHEBI:18005"/>
        <dbReference type="ChEBI" id="CHEBI:29934"/>
        <dbReference type="EC" id="4.2.1.51"/>
    </reaction>
</comment>
<dbReference type="GO" id="GO:0005737">
    <property type="term" value="C:cytoplasm"/>
    <property type="evidence" value="ECO:0007669"/>
    <property type="project" value="TreeGrafter"/>
</dbReference>
<dbReference type="EMBL" id="ML996576">
    <property type="protein sequence ID" value="KAF2755869.1"/>
    <property type="molecule type" value="Genomic_DNA"/>
</dbReference>
<sequence length="354" mass="38214">MNTPHEGVAFLGPRASYTHQAALKAFSDSSKYDLQPQVSIEDVFKSVQSGSCARGVVPFENSTNGSVVFTLDLFADAHQRYPDILVCGEVYVDVHHCLVGHMPKEAHSAATTSALTSPHSSGHATPTAAHPSPAIPRAVPLVSLKGIKKLYSHPQAWGQCNAFLTTYFKGIERQDVSSTSRAAEIVAADTSGETAAISSEIAAQVHDLDMLAKGIEDTSDNKTRFFVLRRGNHSAQSNGDSNGGAVDTDTPAYKTLVSFTISHSDPGALADSLAVFKPYNINLTSINARPSGIASWNYIFFVEVTGRRLKEDTGAVNAALRDLEKVAREWRWLGSWENMLLPKCRPLGKIDEVS</sequence>
<protein>
    <recommendedName>
        <fullName evidence="2">prephenate dehydratase</fullName>
        <ecNumber evidence="2">4.2.1.51</ecNumber>
    </recommendedName>
</protein>
<dbReference type="Gene3D" id="3.40.190.10">
    <property type="entry name" value="Periplasmic binding protein-like II"/>
    <property type="match status" value="2"/>
</dbReference>
<dbReference type="GeneID" id="54491037"/>
<dbReference type="OrthoDB" id="983542at2759"/>
<keyword evidence="4" id="KW-0057">Aromatic amino acid biosynthesis</keyword>
<evidence type="ECO:0000259" key="10">
    <source>
        <dbReference type="PROSITE" id="PS51671"/>
    </source>
</evidence>
<dbReference type="Proteomes" id="UP000799437">
    <property type="component" value="Unassembled WGS sequence"/>
</dbReference>